<protein>
    <submittedName>
        <fullName evidence="2">Uncharacterized protein</fullName>
    </submittedName>
</protein>
<proteinExistence type="predicted"/>
<evidence type="ECO:0000313" key="2">
    <source>
        <dbReference type="EMBL" id="CAD8333841.1"/>
    </source>
</evidence>
<name>A0A7R9ZKQ8_9STRA</name>
<reference evidence="2" key="1">
    <citation type="submission" date="2021-01" db="EMBL/GenBank/DDBJ databases">
        <authorList>
            <person name="Corre E."/>
            <person name="Pelletier E."/>
            <person name="Niang G."/>
            <person name="Scheremetjew M."/>
            <person name="Finn R."/>
            <person name="Kale V."/>
            <person name="Holt S."/>
            <person name="Cochrane G."/>
            <person name="Meng A."/>
            <person name="Brown T."/>
            <person name="Cohen L."/>
        </authorList>
    </citation>
    <scope>NUCLEOTIDE SEQUENCE</scope>
    <source>
        <strain evidence="2">CCMP3328</strain>
    </source>
</reference>
<accession>A0A7R9ZKQ8</accession>
<feature type="compositionally biased region" description="Low complexity" evidence="1">
    <location>
        <begin position="38"/>
        <end position="47"/>
    </location>
</feature>
<gene>
    <name evidence="2" type="ORF">CAUS1442_LOCUS5946</name>
</gene>
<organism evidence="2">
    <name type="scientific">Craspedostauros australis</name>
    <dbReference type="NCBI Taxonomy" id="1486917"/>
    <lineage>
        <taxon>Eukaryota</taxon>
        <taxon>Sar</taxon>
        <taxon>Stramenopiles</taxon>
        <taxon>Ochrophyta</taxon>
        <taxon>Bacillariophyta</taxon>
        <taxon>Bacillariophyceae</taxon>
        <taxon>Bacillariophycidae</taxon>
        <taxon>Naviculales</taxon>
        <taxon>Naviculaceae</taxon>
        <taxon>Craspedostauros</taxon>
    </lineage>
</organism>
<sequence length="153" mass="17183">MFMQKHATTSGEHLHTRRHPVTNQIQIHLLRAPPPVSVSASTSRSTSQHGTIPVRNFRDDDPKQFAARRSLHRLLLLQRWQRIVRVAGPLGIVVVAHHAHCIAADDIQSKIDQFHFGLVAIYPFLGVLEDEVLNLVVSLQHTQDDTPVTCDDA</sequence>
<feature type="region of interest" description="Disordered" evidence="1">
    <location>
        <begin position="38"/>
        <end position="59"/>
    </location>
</feature>
<dbReference type="AlphaFoldDB" id="A0A7R9ZKQ8"/>
<dbReference type="EMBL" id="HBEF01009427">
    <property type="protein sequence ID" value="CAD8333841.1"/>
    <property type="molecule type" value="Transcribed_RNA"/>
</dbReference>
<evidence type="ECO:0000256" key="1">
    <source>
        <dbReference type="SAM" id="MobiDB-lite"/>
    </source>
</evidence>